<proteinExistence type="predicted"/>
<organism evidence="2 3">
    <name type="scientific">Edaphochlamys debaryana</name>
    <dbReference type="NCBI Taxonomy" id="47281"/>
    <lineage>
        <taxon>Eukaryota</taxon>
        <taxon>Viridiplantae</taxon>
        <taxon>Chlorophyta</taxon>
        <taxon>core chlorophytes</taxon>
        <taxon>Chlorophyceae</taxon>
        <taxon>CS clade</taxon>
        <taxon>Chlamydomonadales</taxon>
        <taxon>Chlamydomonadales incertae sedis</taxon>
        <taxon>Edaphochlamys</taxon>
    </lineage>
</organism>
<comment type="caution">
    <text evidence="2">The sequence shown here is derived from an EMBL/GenBank/DDBJ whole genome shotgun (WGS) entry which is preliminary data.</text>
</comment>
<feature type="compositionally biased region" description="Acidic residues" evidence="1">
    <location>
        <begin position="364"/>
        <end position="376"/>
    </location>
</feature>
<evidence type="ECO:0000256" key="1">
    <source>
        <dbReference type="SAM" id="MobiDB-lite"/>
    </source>
</evidence>
<feature type="compositionally biased region" description="Basic and acidic residues" evidence="1">
    <location>
        <begin position="381"/>
        <end position="394"/>
    </location>
</feature>
<sequence>MEHVKASPAIYQAGEVYVLLAPVVDYSTGRIVTAKELKWATQDRSGLINSIKNAGTPAKRAWVVLNWCSIQWSRCFLPEDRVLALVPLVDTPAWRQATEGVLPKDLVQASVAWAYEQMEAGWKRGELDAHWTWSTRIYNAVDCTACGLDLLQPRRNLGNSTATLGATPGWDVEIPPAGGKMVLIPSHAGTAVKGNLGKPEDAPAEGPLELDVLASFLMPHPGQSKYWGEGPWKFIRDAIKTDEIFRLSVQWALEPWLKPALRLDTERAAVAVVSGGCLPRPLAIIMGVPHAPQADAAPSRGKVMLAFEVDVSHQASLLKGLTEQALAPIPWPIVAKAPAQPTPSGPADAAPSDNTAEQPQQPEEQPEEEQPEEENQPEQQEQEKQEQEEKHQEQEDGPLDTGLVAPAEGTAITKGGEPGAIMFSGTEVAAAAGVPEPGPEPEPRWWQRWCVIS</sequence>
<evidence type="ECO:0000313" key="2">
    <source>
        <dbReference type="EMBL" id="KAG2498762.1"/>
    </source>
</evidence>
<dbReference type="Proteomes" id="UP000612055">
    <property type="component" value="Unassembled WGS sequence"/>
</dbReference>
<evidence type="ECO:0000313" key="3">
    <source>
        <dbReference type="Proteomes" id="UP000612055"/>
    </source>
</evidence>
<accession>A0A836C4H0</accession>
<dbReference type="EMBL" id="JAEHOE010000009">
    <property type="protein sequence ID" value="KAG2498762.1"/>
    <property type="molecule type" value="Genomic_DNA"/>
</dbReference>
<name>A0A836C4H0_9CHLO</name>
<reference evidence="2" key="1">
    <citation type="journal article" date="2020" name="bioRxiv">
        <title>Comparative genomics of Chlamydomonas.</title>
        <authorList>
            <person name="Craig R.J."/>
            <person name="Hasan A.R."/>
            <person name="Ness R.W."/>
            <person name="Keightley P.D."/>
        </authorList>
    </citation>
    <scope>NUCLEOTIDE SEQUENCE</scope>
    <source>
        <strain evidence="2">CCAP 11/70</strain>
    </source>
</reference>
<feature type="region of interest" description="Disordered" evidence="1">
    <location>
        <begin position="336"/>
        <end position="404"/>
    </location>
</feature>
<dbReference type="AlphaFoldDB" id="A0A836C4H0"/>
<protein>
    <submittedName>
        <fullName evidence="2">Uncharacterized protein</fullName>
    </submittedName>
</protein>
<keyword evidence="3" id="KW-1185">Reference proteome</keyword>
<gene>
    <name evidence="2" type="ORF">HYH03_003501</name>
</gene>